<evidence type="ECO:0000256" key="1">
    <source>
        <dbReference type="ARBA" id="ARBA00001971"/>
    </source>
</evidence>
<gene>
    <name evidence="16" type="ORF">U0070_008892</name>
</gene>
<dbReference type="GO" id="GO:0005506">
    <property type="term" value="F:iron ion binding"/>
    <property type="evidence" value="ECO:0007669"/>
    <property type="project" value="InterPro"/>
</dbReference>
<evidence type="ECO:0000256" key="9">
    <source>
        <dbReference type="ARBA" id="ARBA00022848"/>
    </source>
</evidence>
<keyword evidence="10" id="KW-0560">Oxidoreductase</keyword>
<dbReference type="InterPro" id="IPR002397">
    <property type="entry name" value="Cyt_P450_B"/>
</dbReference>
<dbReference type="SUPFAM" id="SSF48264">
    <property type="entry name" value="Cytochrome P450"/>
    <property type="match status" value="1"/>
</dbReference>
<sequence length="210" mass="24435">MDVITSTAFGVNIDSLNNPKDPFVEKARKLIKIDFFRPIIHVIKYHRVNFLQLMMNTQNNSKDKESHKALSDMEILAKQLSLFLLAMIPPAAYLSLLCIHWPLTLISRRNIRRRLIWLCQISTHAPPNNEKLIEMEYLDMVLNEILRLYPVGMRIQRVCKLDVEIDGVLIPKGAAVVIPVYALHHGPQYWPEPEEFHPERYQNLRHGNPP</sequence>
<evidence type="ECO:0000256" key="11">
    <source>
        <dbReference type="ARBA" id="ARBA00023004"/>
    </source>
</evidence>
<dbReference type="GO" id="GO:0020037">
    <property type="term" value="F:heme binding"/>
    <property type="evidence" value="ECO:0007669"/>
    <property type="project" value="InterPro"/>
</dbReference>
<proteinExistence type="inferred from homology"/>
<dbReference type="PANTHER" id="PTHR24302">
    <property type="entry name" value="CYTOCHROME P450 FAMILY 3"/>
    <property type="match status" value="1"/>
</dbReference>
<keyword evidence="12" id="KW-0503">Monooxygenase</keyword>
<evidence type="ECO:0000256" key="12">
    <source>
        <dbReference type="ARBA" id="ARBA00023033"/>
    </source>
</evidence>
<evidence type="ECO:0000256" key="13">
    <source>
        <dbReference type="ARBA" id="ARBA00023136"/>
    </source>
</evidence>
<evidence type="ECO:0000256" key="15">
    <source>
        <dbReference type="SAM" id="Phobius"/>
    </source>
</evidence>
<dbReference type="GO" id="GO:0008202">
    <property type="term" value="P:steroid metabolic process"/>
    <property type="evidence" value="ECO:0007669"/>
    <property type="project" value="TreeGrafter"/>
</dbReference>
<comment type="catalytic activity">
    <reaction evidence="14">
        <text>an organic molecule + reduced [NADPH--hemoprotein reductase] + O2 = an alcohol + oxidized [NADPH--hemoprotein reductase] + H2O + H(+)</text>
        <dbReference type="Rhea" id="RHEA:17149"/>
        <dbReference type="Rhea" id="RHEA-COMP:11964"/>
        <dbReference type="Rhea" id="RHEA-COMP:11965"/>
        <dbReference type="ChEBI" id="CHEBI:15377"/>
        <dbReference type="ChEBI" id="CHEBI:15378"/>
        <dbReference type="ChEBI" id="CHEBI:15379"/>
        <dbReference type="ChEBI" id="CHEBI:30879"/>
        <dbReference type="ChEBI" id="CHEBI:57618"/>
        <dbReference type="ChEBI" id="CHEBI:58210"/>
        <dbReference type="ChEBI" id="CHEBI:142491"/>
        <dbReference type="EC" id="1.14.14.1"/>
    </reaction>
</comment>
<dbReference type="GO" id="GO:0070989">
    <property type="term" value="P:oxidative demethylation"/>
    <property type="evidence" value="ECO:0007669"/>
    <property type="project" value="TreeGrafter"/>
</dbReference>
<keyword evidence="8" id="KW-0256">Endoplasmic reticulum</keyword>
<evidence type="ECO:0000256" key="2">
    <source>
        <dbReference type="ARBA" id="ARBA00004174"/>
    </source>
</evidence>
<evidence type="ECO:0000256" key="10">
    <source>
        <dbReference type="ARBA" id="ARBA00023002"/>
    </source>
</evidence>
<keyword evidence="13 15" id="KW-0472">Membrane</keyword>
<name>A0AAW0HVT4_MYOGA</name>
<dbReference type="EC" id="1.14.14.1" evidence="5"/>
<reference evidence="16 17" key="1">
    <citation type="journal article" date="2023" name="bioRxiv">
        <title>Conserved and derived expression patterns and positive selection on dental genes reveal complex evolutionary context of ever-growing rodent molars.</title>
        <authorList>
            <person name="Calamari Z.T."/>
            <person name="Song A."/>
            <person name="Cohen E."/>
            <person name="Akter M."/>
            <person name="Roy R.D."/>
            <person name="Hallikas O."/>
            <person name="Christensen M.M."/>
            <person name="Li P."/>
            <person name="Marangoni P."/>
            <person name="Jernvall J."/>
            <person name="Klein O.D."/>
        </authorList>
    </citation>
    <scope>NUCLEOTIDE SEQUENCE [LARGE SCALE GENOMIC DNA]</scope>
    <source>
        <strain evidence="16">V071</strain>
    </source>
</reference>
<dbReference type="InterPro" id="IPR036396">
    <property type="entry name" value="Cyt_P450_sf"/>
</dbReference>
<dbReference type="Pfam" id="PF00067">
    <property type="entry name" value="p450"/>
    <property type="match status" value="1"/>
</dbReference>
<dbReference type="InterPro" id="IPR001128">
    <property type="entry name" value="Cyt_P450"/>
</dbReference>
<comment type="similarity">
    <text evidence="4">Belongs to the cytochrome P450 family.</text>
</comment>
<organism evidence="16 17">
    <name type="scientific">Myodes glareolus</name>
    <name type="common">Bank vole</name>
    <name type="synonym">Clethrionomys glareolus</name>
    <dbReference type="NCBI Taxonomy" id="447135"/>
    <lineage>
        <taxon>Eukaryota</taxon>
        <taxon>Metazoa</taxon>
        <taxon>Chordata</taxon>
        <taxon>Craniata</taxon>
        <taxon>Vertebrata</taxon>
        <taxon>Euteleostomi</taxon>
        <taxon>Mammalia</taxon>
        <taxon>Eutheria</taxon>
        <taxon>Euarchontoglires</taxon>
        <taxon>Glires</taxon>
        <taxon>Rodentia</taxon>
        <taxon>Myomorpha</taxon>
        <taxon>Muroidea</taxon>
        <taxon>Cricetidae</taxon>
        <taxon>Arvicolinae</taxon>
        <taxon>Myodes</taxon>
    </lineage>
</organism>
<comment type="cofactor">
    <cofactor evidence="1">
        <name>heme</name>
        <dbReference type="ChEBI" id="CHEBI:30413"/>
    </cofactor>
</comment>
<evidence type="ECO:0000256" key="6">
    <source>
        <dbReference type="ARBA" id="ARBA00022617"/>
    </source>
</evidence>
<evidence type="ECO:0000256" key="4">
    <source>
        <dbReference type="ARBA" id="ARBA00010617"/>
    </source>
</evidence>
<dbReference type="GO" id="GO:0005789">
    <property type="term" value="C:endoplasmic reticulum membrane"/>
    <property type="evidence" value="ECO:0007669"/>
    <property type="project" value="UniProtKB-SubCell"/>
</dbReference>
<dbReference type="GO" id="GO:0050649">
    <property type="term" value="F:testosterone 6-beta-hydroxylase activity"/>
    <property type="evidence" value="ECO:0007669"/>
    <property type="project" value="TreeGrafter"/>
</dbReference>
<keyword evidence="17" id="KW-1185">Reference proteome</keyword>
<dbReference type="Gene3D" id="1.10.630.10">
    <property type="entry name" value="Cytochrome P450"/>
    <property type="match status" value="2"/>
</dbReference>
<keyword evidence="6" id="KW-0349">Heme</keyword>
<protein>
    <recommendedName>
        <fullName evidence="5">unspecific monooxygenase</fullName>
        <ecNumber evidence="5">1.14.14.1</ecNumber>
    </recommendedName>
</protein>
<dbReference type="PRINTS" id="PR00359">
    <property type="entry name" value="BP450"/>
</dbReference>
<evidence type="ECO:0000256" key="5">
    <source>
        <dbReference type="ARBA" id="ARBA00012109"/>
    </source>
</evidence>
<dbReference type="GO" id="GO:0016712">
    <property type="term" value="F:oxidoreductase activity, acting on paired donors, with incorporation or reduction of molecular oxygen, reduced flavin or flavoprotein as one donor, and incorporation of one atom of oxygen"/>
    <property type="evidence" value="ECO:0007669"/>
    <property type="project" value="UniProtKB-EC"/>
</dbReference>
<dbReference type="AlphaFoldDB" id="A0AAW0HVT4"/>
<dbReference type="InterPro" id="IPR050705">
    <property type="entry name" value="Cytochrome_P450_3A"/>
</dbReference>
<keyword evidence="7" id="KW-0479">Metal-binding</keyword>
<evidence type="ECO:0000256" key="8">
    <source>
        <dbReference type="ARBA" id="ARBA00022824"/>
    </source>
</evidence>
<feature type="transmembrane region" description="Helical" evidence="15">
    <location>
        <begin position="80"/>
        <end position="103"/>
    </location>
</feature>
<comment type="subcellular location">
    <subcellularLocation>
        <location evidence="3">Endoplasmic reticulum membrane</location>
        <topology evidence="3">Peripheral membrane protein</topology>
    </subcellularLocation>
    <subcellularLocation>
        <location evidence="2">Microsome membrane</location>
        <topology evidence="2">Peripheral membrane protein</topology>
    </subcellularLocation>
</comment>
<dbReference type="EMBL" id="JBBHLL010000308">
    <property type="protein sequence ID" value="KAK7806229.1"/>
    <property type="molecule type" value="Genomic_DNA"/>
</dbReference>
<keyword evidence="9" id="KW-0492">Microsome</keyword>
<evidence type="ECO:0000256" key="14">
    <source>
        <dbReference type="ARBA" id="ARBA00047827"/>
    </source>
</evidence>
<dbReference type="Proteomes" id="UP001488838">
    <property type="component" value="Unassembled WGS sequence"/>
</dbReference>
<evidence type="ECO:0000256" key="7">
    <source>
        <dbReference type="ARBA" id="ARBA00022723"/>
    </source>
</evidence>
<accession>A0AAW0HVT4</accession>
<comment type="caution">
    <text evidence="16">The sequence shown here is derived from an EMBL/GenBank/DDBJ whole genome shotgun (WGS) entry which is preliminary data.</text>
</comment>
<keyword evidence="15" id="KW-0812">Transmembrane</keyword>
<evidence type="ECO:0000256" key="3">
    <source>
        <dbReference type="ARBA" id="ARBA00004406"/>
    </source>
</evidence>
<evidence type="ECO:0000313" key="16">
    <source>
        <dbReference type="EMBL" id="KAK7806229.1"/>
    </source>
</evidence>
<dbReference type="PANTHER" id="PTHR24302:SF38">
    <property type="entry name" value="CYTOCHROME P450 3A5"/>
    <property type="match status" value="1"/>
</dbReference>
<keyword evidence="15" id="KW-1133">Transmembrane helix</keyword>
<keyword evidence="11" id="KW-0408">Iron</keyword>
<evidence type="ECO:0000313" key="17">
    <source>
        <dbReference type="Proteomes" id="UP001488838"/>
    </source>
</evidence>